<keyword evidence="8 11" id="KW-0256">Endoplasmic reticulum</keyword>
<name>T1KX50_TETUR</name>
<dbReference type="AlphaFoldDB" id="T1KX50"/>
<keyword evidence="7 11" id="KW-0812">Transmembrane</keyword>
<keyword evidence="9 11" id="KW-1133">Transmembrane helix</keyword>
<keyword evidence="10 11" id="KW-0472">Membrane</keyword>
<evidence type="ECO:0000256" key="4">
    <source>
        <dbReference type="ARBA" id="ARBA00022502"/>
    </source>
</evidence>
<reference evidence="13" key="1">
    <citation type="submission" date="2011-08" db="EMBL/GenBank/DDBJ databases">
        <authorList>
            <person name="Rombauts S."/>
        </authorList>
    </citation>
    <scope>NUCLEOTIDE SEQUENCE</scope>
    <source>
        <strain evidence="13">London</strain>
    </source>
</reference>
<feature type="transmembrane region" description="Helical" evidence="11">
    <location>
        <begin position="415"/>
        <end position="434"/>
    </location>
</feature>
<dbReference type="GO" id="GO:0000009">
    <property type="term" value="F:alpha-1,6-mannosyltransferase activity"/>
    <property type="evidence" value="ECO:0007669"/>
    <property type="project" value="InterPro"/>
</dbReference>
<dbReference type="OrthoDB" id="10252502at2759"/>
<dbReference type="EC" id="2.4.1.-" evidence="11"/>
<dbReference type="PANTHER" id="PTHR12468:SF2">
    <property type="entry name" value="GPI MANNOSYLTRANSFERASE 2"/>
    <property type="match status" value="1"/>
</dbReference>
<dbReference type="InterPro" id="IPR007315">
    <property type="entry name" value="PIG-V/Gpi18"/>
</dbReference>
<dbReference type="Pfam" id="PF04188">
    <property type="entry name" value="Mannosyl_trans2"/>
    <property type="match status" value="1"/>
</dbReference>
<dbReference type="EMBL" id="CAEY01000676">
    <property type="status" value="NOT_ANNOTATED_CDS"/>
    <property type="molecule type" value="Genomic_DNA"/>
</dbReference>
<comment type="similarity">
    <text evidence="3 11">Belongs to the PIGV family.</text>
</comment>
<dbReference type="UniPathway" id="UPA00196"/>
<dbReference type="GO" id="GO:0005789">
    <property type="term" value="C:endoplasmic reticulum membrane"/>
    <property type="evidence" value="ECO:0007669"/>
    <property type="project" value="UniProtKB-SubCell"/>
</dbReference>
<proteinExistence type="inferred from homology"/>
<feature type="transmembrane region" description="Helical" evidence="11">
    <location>
        <begin position="122"/>
        <end position="144"/>
    </location>
</feature>
<organism evidence="12 13">
    <name type="scientific">Tetranychus urticae</name>
    <name type="common">Two-spotted spider mite</name>
    <dbReference type="NCBI Taxonomy" id="32264"/>
    <lineage>
        <taxon>Eukaryota</taxon>
        <taxon>Metazoa</taxon>
        <taxon>Ecdysozoa</taxon>
        <taxon>Arthropoda</taxon>
        <taxon>Chelicerata</taxon>
        <taxon>Arachnida</taxon>
        <taxon>Acari</taxon>
        <taxon>Acariformes</taxon>
        <taxon>Trombidiformes</taxon>
        <taxon>Prostigmata</taxon>
        <taxon>Eleutherengona</taxon>
        <taxon>Raphignathae</taxon>
        <taxon>Tetranychoidea</taxon>
        <taxon>Tetranychidae</taxon>
        <taxon>Tetranychus</taxon>
    </lineage>
</organism>
<evidence type="ECO:0000313" key="12">
    <source>
        <dbReference type="EnsemblMetazoa" id="tetur25g01130.1"/>
    </source>
</evidence>
<accession>T1KX50</accession>
<feature type="transmembrane region" description="Helical" evidence="11">
    <location>
        <begin position="317"/>
        <end position="336"/>
    </location>
</feature>
<comment type="subcellular location">
    <subcellularLocation>
        <location evidence="1 11">Endoplasmic reticulum membrane</location>
        <topology evidence="1 11">Multi-pass membrane protein</topology>
    </subcellularLocation>
</comment>
<dbReference type="eggNOG" id="KOG2647">
    <property type="taxonomic scope" value="Eukaryota"/>
</dbReference>
<evidence type="ECO:0000256" key="7">
    <source>
        <dbReference type="ARBA" id="ARBA00022692"/>
    </source>
</evidence>
<evidence type="ECO:0000256" key="10">
    <source>
        <dbReference type="ARBA" id="ARBA00023136"/>
    </source>
</evidence>
<dbReference type="OMA" id="GALFIWC"/>
<dbReference type="PANTHER" id="PTHR12468">
    <property type="entry name" value="GPI MANNOSYLTRANSFERASE 2"/>
    <property type="match status" value="1"/>
</dbReference>
<feature type="transmembrane region" description="Helical" evidence="11">
    <location>
        <begin position="165"/>
        <end position="193"/>
    </location>
</feature>
<dbReference type="EnsemblMetazoa" id="tetur25g01130.1">
    <property type="protein sequence ID" value="tetur25g01130.1"/>
    <property type="gene ID" value="tetur25g01130"/>
</dbReference>
<evidence type="ECO:0000256" key="3">
    <source>
        <dbReference type="ARBA" id="ARBA00008698"/>
    </source>
</evidence>
<feature type="transmembrane region" description="Helical" evidence="11">
    <location>
        <begin position="247"/>
        <end position="272"/>
    </location>
</feature>
<dbReference type="GO" id="GO:0006506">
    <property type="term" value="P:GPI anchor biosynthetic process"/>
    <property type="evidence" value="ECO:0007669"/>
    <property type="project" value="UniProtKB-UniPathway"/>
</dbReference>
<dbReference type="GO" id="GO:0004376">
    <property type="term" value="F:GPI mannosyltransferase activity"/>
    <property type="evidence" value="ECO:0007669"/>
    <property type="project" value="InterPro"/>
</dbReference>
<evidence type="ECO:0000256" key="1">
    <source>
        <dbReference type="ARBA" id="ARBA00004477"/>
    </source>
</evidence>
<keyword evidence="6 11" id="KW-0808">Transferase</keyword>
<dbReference type="KEGG" id="tut:107368067"/>
<sequence length="435" mass="49829">MVDSQQSKTTFFKNPDHGECLKYCLLAKLACLIVQVASINILPTHNADAFVPPNFLQNQTTINGIVNTTLVGFSRWDSLHFLHIAKRGYSHESQIAFFPLYPAVVRALKYALFPWAESSHDGLFIIAGVIANLFLFSASSILLYELTHIMFRNKSMALESVKYFCFNPASIFMTACYSESLFQFLTLSGLLAIEFGRLSVASTFLALSSLTRANGIISLGFVAYWHVTTISILSARVLRSARLVEQFGIFLTHALMILIPFIMFQSYSYYILCIDPNLPDRLQFCSTALSIPYTFIQRKYWSIGFLKYYQLKQIPNFILALPMMLICSWIVMKYFQANGKQFFKLILNFQSRRRGPFLWNNGHCLPFIVHLAFLTFVSIFYMHVQVITRFVLSSTPVVYWAIASAPNSKKYYFKVYSALYFVLGTILHSAFYPWT</sequence>
<dbReference type="STRING" id="32264.T1KX50"/>
<dbReference type="HOGENOM" id="CLU_029048_3_2_1"/>
<feature type="transmembrane region" description="Helical" evidence="11">
    <location>
        <begin position="357"/>
        <end position="380"/>
    </location>
</feature>
<gene>
    <name evidence="12" type="primary">107368067</name>
</gene>
<evidence type="ECO:0000256" key="11">
    <source>
        <dbReference type="RuleBase" id="RU363112"/>
    </source>
</evidence>
<dbReference type="GO" id="GO:0031501">
    <property type="term" value="C:mannosyltransferase complex"/>
    <property type="evidence" value="ECO:0007669"/>
    <property type="project" value="TreeGrafter"/>
</dbReference>
<keyword evidence="4 11" id="KW-0337">GPI-anchor biosynthesis</keyword>
<evidence type="ECO:0000256" key="6">
    <source>
        <dbReference type="ARBA" id="ARBA00022679"/>
    </source>
</evidence>
<protein>
    <recommendedName>
        <fullName evidence="11">GPI mannosyltransferase 2</fullName>
        <ecNumber evidence="11">2.4.1.-</ecNumber>
    </recommendedName>
</protein>
<evidence type="ECO:0000256" key="5">
    <source>
        <dbReference type="ARBA" id="ARBA00022676"/>
    </source>
</evidence>
<feature type="transmembrane region" description="Helical" evidence="11">
    <location>
        <begin position="386"/>
        <end position="403"/>
    </location>
</feature>
<dbReference type="Proteomes" id="UP000015104">
    <property type="component" value="Unassembled WGS sequence"/>
</dbReference>
<evidence type="ECO:0000256" key="9">
    <source>
        <dbReference type="ARBA" id="ARBA00022989"/>
    </source>
</evidence>
<comment type="pathway">
    <text evidence="2 11">Glycolipid biosynthesis; glycosylphosphatidylinositol-anchor biosynthesis.</text>
</comment>
<reference evidence="12" key="2">
    <citation type="submission" date="2015-06" db="UniProtKB">
        <authorList>
            <consortium name="EnsemblMetazoa"/>
        </authorList>
    </citation>
    <scope>IDENTIFICATION</scope>
</reference>
<feature type="transmembrane region" description="Helical" evidence="11">
    <location>
        <begin position="213"/>
        <end position="235"/>
    </location>
</feature>
<evidence type="ECO:0000256" key="2">
    <source>
        <dbReference type="ARBA" id="ARBA00004687"/>
    </source>
</evidence>
<evidence type="ECO:0000256" key="8">
    <source>
        <dbReference type="ARBA" id="ARBA00022824"/>
    </source>
</evidence>
<comment type="function">
    <text evidence="11">Mannosyltransferase involved in glycosylphosphatidylinositol-anchor biosynthesis.</text>
</comment>
<evidence type="ECO:0000313" key="13">
    <source>
        <dbReference type="Proteomes" id="UP000015104"/>
    </source>
</evidence>
<keyword evidence="13" id="KW-1185">Reference proteome</keyword>
<keyword evidence="5 11" id="KW-0328">Glycosyltransferase</keyword>